<dbReference type="GO" id="GO:0005524">
    <property type="term" value="F:ATP binding"/>
    <property type="evidence" value="ECO:0007669"/>
    <property type="project" value="UniProtKB-KW"/>
</dbReference>
<protein>
    <submittedName>
        <fullName evidence="3">ATP-binding protein</fullName>
    </submittedName>
</protein>
<dbReference type="SUPFAM" id="SSF55874">
    <property type="entry name" value="ATPase domain of HSP90 chaperone/DNA topoisomerase II/histidine kinase"/>
    <property type="match status" value="1"/>
</dbReference>
<evidence type="ECO:0000313" key="4">
    <source>
        <dbReference type="Proteomes" id="UP000625527"/>
    </source>
</evidence>
<dbReference type="InterPro" id="IPR036890">
    <property type="entry name" value="HATPase_C_sf"/>
</dbReference>
<keyword evidence="3" id="KW-0067">ATP-binding</keyword>
<dbReference type="Gene3D" id="3.30.565.10">
    <property type="entry name" value="Histidine kinase-like ATPase, C-terminal domain"/>
    <property type="match status" value="1"/>
</dbReference>
<proteinExistence type="predicted"/>
<feature type="region of interest" description="Disordered" evidence="2">
    <location>
        <begin position="666"/>
        <end position="696"/>
    </location>
</feature>
<dbReference type="Pfam" id="PF13589">
    <property type="entry name" value="HATPase_c_3"/>
    <property type="match status" value="1"/>
</dbReference>
<organism evidence="3 4">
    <name type="scientific">Myceligenerans pegani</name>
    <dbReference type="NCBI Taxonomy" id="2776917"/>
    <lineage>
        <taxon>Bacteria</taxon>
        <taxon>Bacillati</taxon>
        <taxon>Actinomycetota</taxon>
        <taxon>Actinomycetes</taxon>
        <taxon>Micrococcales</taxon>
        <taxon>Promicromonosporaceae</taxon>
        <taxon>Myceligenerans</taxon>
    </lineage>
</organism>
<keyword evidence="1" id="KW-0175">Coiled coil</keyword>
<sequence>MTDSGHPFKFSVDLAVVESLGINLYSNAAAVLSELVANAWDADANEVRVTWNETGDEIIIEDDGTGMTRGELNSRYLLVAYKKRDTEGSRSPVHDRPFMGRKGIGKLSVFSLAGDVTVLSAKDGEKNGFRIRVSDLKDRIARKEAYHPVVVPVPDDFPTRGTRIILNDLNRKRTGVSVTALRRRIARRFDVLGYRPGDPARFTILVEGKPVTFDDREDLKRLEYIWELGTSELNSQQTPSVKRRWVMADNVVDPAQDWKIEGWFGTVRTPQDLNDSQDARESLRNIIILARKRPIQEGILDQLDFNKIFGNYVTGQIRAEFLDIDGTDDIATSDRQRLIEDDARVKLLIKRLREMFNEAAQQWSDERPKQKFKELTDKYPAIQEWVDSRPGHQRDAARKVIGTVAALQLTNESQRPALYRSSVLAFERLALESTLDDLEQFASGISAEELLPILATAKTYEDALYVQILRSRLDAIEKFEDLMTTDDLEKVLQNHLFENMWLLDPSWEGATGDVEMERSLRRIRRESGLFDVNEEIEQRQGRIDIRYRSAAGVHMIVELKRYGRTVSLAELKEQGEKYHEALSEVLRRQNEPTRNINVVFVIGPEPTISYLGDRNADDYIADQLGHIGGRILHYDNLLATAERRYKEYRDRSQDSTRLSELLRVLDGQLGTESPTSDGGNSDHGAGIDEPSAAMTD</sequence>
<evidence type="ECO:0000256" key="1">
    <source>
        <dbReference type="SAM" id="Coils"/>
    </source>
</evidence>
<keyword evidence="4" id="KW-1185">Reference proteome</keyword>
<dbReference type="RefSeq" id="WP_192864414.1">
    <property type="nucleotide sequence ID" value="NZ_JADAQT010000106.1"/>
</dbReference>
<reference evidence="3 4" key="1">
    <citation type="submission" date="2020-10" db="EMBL/GenBank/DDBJ databases">
        <title>Myceligenerans pegani sp. nov., an endophytic actinomycete isolated from Peganum harmala L. in Xinjiang, China.</title>
        <authorList>
            <person name="Xin L."/>
        </authorList>
    </citation>
    <scope>NUCLEOTIDE SEQUENCE [LARGE SCALE GENOMIC DNA]</scope>
    <source>
        <strain evidence="3 4">TRM65318</strain>
    </source>
</reference>
<evidence type="ECO:0000256" key="2">
    <source>
        <dbReference type="SAM" id="MobiDB-lite"/>
    </source>
</evidence>
<feature type="coiled-coil region" evidence="1">
    <location>
        <begin position="631"/>
        <end position="658"/>
    </location>
</feature>
<dbReference type="EMBL" id="JADAQT010000106">
    <property type="protein sequence ID" value="MBE1877853.1"/>
    <property type="molecule type" value="Genomic_DNA"/>
</dbReference>
<evidence type="ECO:0000313" key="3">
    <source>
        <dbReference type="EMBL" id="MBE1877853.1"/>
    </source>
</evidence>
<keyword evidence="3" id="KW-0547">Nucleotide-binding</keyword>
<dbReference type="Proteomes" id="UP000625527">
    <property type="component" value="Unassembled WGS sequence"/>
</dbReference>
<feature type="compositionally biased region" description="Polar residues" evidence="2">
    <location>
        <begin position="670"/>
        <end position="679"/>
    </location>
</feature>
<gene>
    <name evidence="3" type="ORF">IHE71_19370</name>
</gene>
<comment type="caution">
    <text evidence="3">The sequence shown here is derived from an EMBL/GenBank/DDBJ whole genome shotgun (WGS) entry which is preliminary data.</text>
</comment>
<name>A0ABR9N452_9MICO</name>
<accession>A0ABR9N452</accession>